<gene>
    <name evidence="1" type="ORF">XAT740_LOCUS22125</name>
</gene>
<dbReference type="AlphaFoldDB" id="A0A814UCF3"/>
<name>A0A814UCF3_ADIRI</name>
<dbReference type="Proteomes" id="UP000663828">
    <property type="component" value="Unassembled WGS sequence"/>
</dbReference>
<protein>
    <submittedName>
        <fullName evidence="1">Uncharacterized protein</fullName>
    </submittedName>
</protein>
<keyword evidence="2" id="KW-1185">Reference proteome</keyword>
<evidence type="ECO:0000313" key="2">
    <source>
        <dbReference type="Proteomes" id="UP000663828"/>
    </source>
</evidence>
<dbReference type="EMBL" id="CAJNOR010001615">
    <property type="protein sequence ID" value="CAF1172729.1"/>
    <property type="molecule type" value="Genomic_DNA"/>
</dbReference>
<proteinExistence type="predicted"/>
<accession>A0A814UCF3</accession>
<sequence length="117" mass="13520">MNLRSVFLAPFRFLIYLLIISSLFLLQTSRPIQAISLSRLCGPFGHSCFGANWGKRSSSDETSTRYIRLDLNDNDEARPVPAAGDDDIFKEFRTKLLRQRLRQSVGLDYDRIRRSLH</sequence>
<comment type="caution">
    <text evidence="1">The sequence shown here is derived from an EMBL/GenBank/DDBJ whole genome shotgun (WGS) entry which is preliminary data.</text>
</comment>
<reference evidence="1" key="1">
    <citation type="submission" date="2021-02" db="EMBL/GenBank/DDBJ databases">
        <authorList>
            <person name="Nowell W R."/>
        </authorList>
    </citation>
    <scope>NUCLEOTIDE SEQUENCE</scope>
</reference>
<organism evidence="1 2">
    <name type="scientific">Adineta ricciae</name>
    <name type="common">Rotifer</name>
    <dbReference type="NCBI Taxonomy" id="249248"/>
    <lineage>
        <taxon>Eukaryota</taxon>
        <taxon>Metazoa</taxon>
        <taxon>Spiralia</taxon>
        <taxon>Gnathifera</taxon>
        <taxon>Rotifera</taxon>
        <taxon>Eurotatoria</taxon>
        <taxon>Bdelloidea</taxon>
        <taxon>Adinetida</taxon>
        <taxon>Adinetidae</taxon>
        <taxon>Adineta</taxon>
    </lineage>
</organism>
<evidence type="ECO:0000313" key="1">
    <source>
        <dbReference type="EMBL" id="CAF1172729.1"/>
    </source>
</evidence>